<feature type="compositionally biased region" description="Basic residues" evidence="1">
    <location>
        <begin position="67"/>
        <end position="76"/>
    </location>
</feature>
<dbReference type="KEGG" id="mars:A8C75_19215"/>
<accession>A0A1A9F3P8</accession>
<proteinExistence type="predicted"/>
<evidence type="ECO:0000313" key="2">
    <source>
        <dbReference type="EMBL" id="ANG64389.1"/>
    </source>
</evidence>
<dbReference type="AlphaFoldDB" id="A0A1A9F3P8"/>
<organism evidence="2 3">
    <name type="scientific">Marinobacterium aestuarii</name>
    <dbReference type="NCBI Taxonomy" id="1821621"/>
    <lineage>
        <taxon>Bacteria</taxon>
        <taxon>Pseudomonadati</taxon>
        <taxon>Pseudomonadota</taxon>
        <taxon>Gammaproteobacteria</taxon>
        <taxon>Oceanospirillales</taxon>
        <taxon>Oceanospirillaceae</taxon>
        <taxon>Marinobacterium</taxon>
    </lineage>
</organism>
<name>A0A1A9F3P8_9GAMM</name>
<feature type="region of interest" description="Disordered" evidence="1">
    <location>
        <begin position="47"/>
        <end position="78"/>
    </location>
</feature>
<evidence type="ECO:0000256" key="1">
    <source>
        <dbReference type="SAM" id="MobiDB-lite"/>
    </source>
</evidence>
<sequence>MQQQCPGKGQGGLAVIEPVEVFTLLGISGSQAPAGVLILVEPLMRDRTGWGESRSPSRKQSGMQQRLSRKKGKKKQTLGIHTVCAKGCFK</sequence>
<dbReference type="Proteomes" id="UP000078070">
    <property type="component" value="Chromosome"/>
</dbReference>
<reference evidence="2 3" key="2">
    <citation type="journal article" date="2018" name="Int. J. Syst. Evol. Microbiol.">
        <title>Marinobacterium aestuarii sp. nov., a benzene-degrading marine bacterium isolated from estuary sediment.</title>
        <authorList>
            <person name="Bae S.S."/>
            <person name="Jung J."/>
            <person name="Chung D."/>
            <person name="Baek K."/>
        </authorList>
    </citation>
    <scope>NUCLEOTIDE SEQUENCE [LARGE SCALE GENOMIC DNA]</scope>
    <source>
        <strain evidence="2 3">ST58-10</strain>
    </source>
</reference>
<dbReference type="EMBL" id="CP015839">
    <property type="protein sequence ID" value="ANG64389.1"/>
    <property type="molecule type" value="Genomic_DNA"/>
</dbReference>
<reference evidence="3" key="1">
    <citation type="submission" date="2016-05" db="EMBL/GenBank/DDBJ databases">
        <authorList>
            <person name="Baek K."/>
            <person name="Yang S.-J."/>
        </authorList>
    </citation>
    <scope>NUCLEOTIDE SEQUENCE [LARGE SCALE GENOMIC DNA]</scope>
    <source>
        <strain evidence="3">ST58-10</strain>
    </source>
</reference>
<gene>
    <name evidence="2" type="ORF">A8C75_19215</name>
</gene>
<keyword evidence="3" id="KW-1185">Reference proteome</keyword>
<evidence type="ECO:0000313" key="3">
    <source>
        <dbReference type="Proteomes" id="UP000078070"/>
    </source>
</evidence>
<protein>
    <submittedName>
        <fullName evidence="2">Uncharacterized protein</fullName>
    </submittedName>
</protein>